<dbReference type="SMART" id="SM00421">
    <property type="entry name" value="HTH_LUXR"/>
    <property type="match status" value="1"/>
</dbReference>
<dbReference type="EMBL" id="JAMRXG010000003">
    <property type="protein sequence ID" value="MCM6773538.1"/>
    <property type="molecule type" value="Genomic_DNA"/>
</dbReference>
<evidence type="ECO:0000256" key="2">
    <source>
        <dbReference type="ARBA" id="ARBA00023125"/>
    </source>
</evidence>
<dbReference type="Proteomes" id="UP001139157">
    <property type="component" value="Unassembled WGS sequence"/>
</dbReference>
<evidence type="ECO:0000313" key="7">
    <source>
        <dbReference type="Proteomes" id="UP001139157"/>
    </source>
</evidence>
<dbReference type="InterPro" id="IPR000792">
    <property type="entry name" value="Tscrpt_reg_LuxR_C"/>
</dbReference>
<dbReference type="AlphaFoldDB" id="A0A9X2E5N3"/>
<dbReference type="GO" id="GO:0006355">
    <property type="term" value="P:regulation of DNA-templated transcription"/>
    <property type="evidence" value="ECO:0007669"/>
    <property type="project" value="InterPro"/>
</dbReference>
<dbReference type="InterPro" id="IPR016032">
    <property type="entry name" value="Sig_transdc_resp-reg_C-effctor"/>
</dbReference>
<feature type="domain" description="HTH luxR-type" evidence="5">
    <location>
        <begin position="630"/>
        <end position="697"/>
    </location>
</feature>
<dbReference type="PANTHER" id="PTHR44688">
    <property type="entry name" value="DNA-BINDING TRANSCRIPTIONAL ACTIVATOR DEVR_DOSR"/>
    <property type="match status" value="1"/>
</dbReference>
<dbReference type="CDD" id="cd06170">
    <property type="entry name" value="LuxR_C_like"/>
    <property type="match status" value="1"/>
</dbReference>
<evidence type="ECO:0000256" key="1">
    <source>
        <dbReference type="ARBA" id="ARBA00023015"/>
    </source>
</evidence>
<keyword evidence="4" id="KW-0802">TPR repeat</keyword>
<dbReference type="InterPro" id="IPR011990">
    <property type="entry name" value="TPR-like_helical_dom_sf"/>
</dbReference>
<proteinExistence type="predicted"/>
<dbReference type="Pfam" id="PF00196">
    <property type="entry name" value="GerE"/>
    <property type="match status" value="1"/>
</dbReference>
<dbReference type="Pfam" id="PF13424">
    <property type="entry name" value="TPR_12"/>
    <property type="match status" value="1"/>
</dbReference>
<keyword evidence="2" id="KW-0238">DNA-binding</keyword>
<keyword evidence="1" id="KW-0805">Transcription regulation</keyword>
<gene>
    <name evidence="6" type="ORF">NDR86_08650</name>
</gene>
<evidence type="ECO:0000256" key="3">
    <source>
        <dbReference type="ARBA" id="ARBA00023163"/>
    </source>
</evidence>
<evidence type="ECO:0000313" key="6">
    <source>
        <dbReference type="EMBL" id="MCM6773538.1"/>
    </source>
</evidence>
<dbReference type="InterPro" id="IPR036388">
    <property type="entry name" value="WH-like_DNA-bd_sf"/>
</dbReference>
<feature type="repeat" description="TPR" evidence="4">
    <location>
        <begin position="570"/>
        <end position="603"/>
    </location>
</feature>
<evidence type="ECO:0000256" key="4">
    <source>
        <dbReference type="PROSITE-ProRule" id="PRU00339"/>
    </source>
</evidence>
<evidence type="ECO:0000259" key="5">
    <source>
        <dbReference type="PROSITE" id="PS50043"/>
    </source>
</evidence>
<dbReference type="Gene3D" id="1.10.10.10">
    <property type="entry name" value="Winged helix-like DNA-binding domain superfamily/Winged helix DNA-binding domain"/>
    <property type="match status" value="1"/>
</dbReference>
<reference evidence="6" key="1">
    <citation type="submission" date="2022-06" db="EMBL/GenBank/DDBJ databases">
        <title>Novel species in genus nocardia.</title>
        <authorList>
            <person name="Li F."/>
        </authorList>
    </citation>
    <scope>NUCLEOTIDE SEQUENCE</scope>
    <source>
        <strain evidence="6">CDC141</strain>
    </source>
</reference>
<protein>
    <submittedName>
        <fullName evidence="6">Tetratricopeptide repeat protein</fullName>
    </submittedName>
</protein>
<dbReference type="SUPFAM" id="SSF46894">
    <property type="entry name" value="C-terminal effector domain of the bipartite response regulators"/>
    <property type="match status" value="1"/>
</dbReference>
<keyword evidence="3" id="KW-0804">Transcription</keyword>
<sequence>MQRSVARDRGRAAVVIGPHEPHQVRPPRTDGDSLAAVLAADRVRHRVAQAMAVLGAAADAEFVAALLETDPESVREIIGELTAMGVVEGQRLYPASLAARLLRELSADERVHWHTRAAEVLYRNDFPASAVAAQLVAAGDARSTWAAQVLVEAADEALVHDDIDGAAQRLELAYRASRRASGRAAIATRLVSVERRVNPSTRTRNFARLKAALYTGRVPDTELPTAVLHMLWHGHTQHADQALARLDRGPHRIVDPAVDFLCAWLRYTHPTHVERHRRLFSTRIGEGGRAAFDRRSPHRQSADLLAALSVQHPPAEIAGLAQRILAGHRLAVTTVEALVAAVDCLIHGDRLDTADAWCTSLLAEAQARRAPTWRSVFAALRADTLLRKGNLTGAIDNATLALNLVPAEHLGVWVGRPIAVLVRALTAQGRHTEAAAQLGRPVPRAMFESRFALPYLHAWGHHCLAVGRPDEALRQFRQCGNLMRQWHLDFAWLVPWRNDLAAAYLELGDRRRAQALATMHLELIGGADRHRTGATSLRLLAATGDAHRRVLLLRRAVAVARAGGDDHELATALTELGRAHRTIGDADKARPLLREAVRLAESCGSGALVRRLRGDRPPAPTAPTQRVRVTAGSVETLSPAERRVAELAALGKRNRDIAESLAITTSTVEQHLTRVYRKLSVARRGDLQFVLSAHASAAAESAVG</sequence>
<dbReference type="PANTHER" id="PTHR44688:SF16">
    <property type="entry name" value="DNA-BINDING TRANSCRIPTIONAL ACTIVATOR DEVR_DOSR"/>
    <property type="match status" value="1"/>
</dbReference>
<dbReference type="PROSITE" id="PS50005">
    <property type="entry name" value="TPR"/>
    <property type="match status" value="1"/>
</dbReference>
<dbReference type="SUPFAM" id="SSF48452">
    <property type="entry name" value="TPR-like"/>
    <property type="match status" value="1"/>
</dbReference>
<dbReference type="InterPro" id="IPR019734">
    <property type="entry name" value="TPR_rpt"/>
</dbReference>
<dbReference type="PROSITE" id="PS00622">
    <property type="entry name" value="HTH_LUXR_1"/>
    <property type="match status" value="1"/>
</dbReference>
<dbReference type="RefSeq" id="WP_251910603.1">
    <property type="nucleotide sequence ID" value="NZ_JAMRXG010000003.1"/>
</dbReference>
<dbReference type="Gene3D" id="1.25.40.10">
    <property type="entry name" value="Tetratricopeptide repeat domain"/>
    <property type="match status" value="1"/>
</dbReference>
<organism evidence="6 7">
    <name type="scientific">Nocardia pulmonis</name>
    <dbReference type="NCBI Taxonomy" id="2951408"/>
    <lineage>
        <taxon>Bacteria</taxon>
        <taxon>Bacillati</taxon>
        <taxon>Actinomycetota</taxon>
        <taxon>Actinomycetes</taxon>
        <taxon>Mycobacteriales</taxon>
        <taxon>Nocardiaceae</taxon>
        <taxon>Nocardia</taxon>
    </lineage>
</organism>
<dbReference type="PRINTS" id="PR00038">
    <property type="entry name" value="HTHLUXR"/>
</dbReference>
<dbReference type="PROSITE" id="PS50043">
    <property type="entry name" value="HTH_LUXR_2"/>
    <property type="match status" value="1"/>
</dbReference>
<keyword evidence="7" id="KW-1185">Reference proteome</keyword>
<dbReference type="GO" id="GO:0003677">
    <property type="term" value="F:DNA binding"/>
    <property type="evidence" value="ECO:0007669"/>
    <property type="project" value="UniProtKB-KW"/>
</dbReference>
<name>A0A9X2E5N3_9NOCA</name>
<comment type="caution">
    <text evidence="6">The sequence shown here is derived from an EMBL/GenBank/DDBJ whole genome shotgun (WGS) entry which is preliminary data.</text>
</comment>
<accession>A0A9X2E5N3</accession>